<reference evidence="1" key="1">
    <citation type="submission" date="2018-02" db="EMBL/GenBank/DDBJ databases">
        <title>Rhizophora mucronata_Transcriptome.</title>
        <authorList>
            <person name="Meera S.P."/>
            <person name="Sreeshan A."/>
            <person name="Augustine A."/>
        </authorList>
    </citation>
    <scope>NUCLEOTIDE SEQUENCE</scope>
    <source>
        <tissue evidence="1">Leaf</tissue>
    </source>
</reference>
<evidence type="ECO:0000313" key="1">
    <source>
        <dbReference type="EMBL" id="MBX08065.1"/>
    </source>
</evidence>
<dbReference type="EMBL" id="GGEC01027581">
    <property type="protein sequence ID" value="MBX08065.1"/>
    <property type="molecule type" value="Transcribed_RNA"/>
</dbReference>
<sequence>MLTFGNLLGMEKEETQWQVPTFQLGHVFDSSCTHLEPLEASAVPYL</sequence>
<proteinExistence type="predicted"/>
<organism evidence="1">
    <name type="scientific">Rhizophora mucronata</name>
    <name type="common">Asiatic mangrove</name>
    <dbReference type="NCBI Taxonomy" id="61149"/>
    <lineage>
        <taxon>Eukaryota</taxon>
        <taxon>Viridiplantae</taxon>
        <taxon>Streptophyta</taxon>
        <taxon>Embryophyta</taxon>
        <taxon>Tracheophyta</taxon>
        <taxon>Spermatophyta</taxon>
        <taxon>Magnoliopsida</taxon>
        <taxon>eudicotyledons</taxon>
        <taxon>Gunneridae</taxon>
        <taxon>Pentapetalae</taxon>
        <taxon>rosids</taxon>
        <taxon>fabids</taxon>
        <taxon>Malpighiales</taxon>
        <taxon>Rhizophoraceae</taxon>
        <taxon>Rhizophora</taxon>
    </lineage>
</organism>
<protein>
    <submittedName>
        <fullName evidence="1">Uncharacterized protein</fullName>
    </submittedName>
</protein>
<name>A0A2P2KQS4_RHIMU</name>
<dbReference type="AlphaFoldDB" id="A0A2P2KQS4"/>
<accession>A0A2P2KQS4</accession>